<dbReference type="Proteomes" id="UP001345963">
    <property type="component" value="Unassembled WGS sequence"/>
</dbReference>
<gene>
    <name evidence="1" type="ORF">ATANTOWER_002550</name>
</gene>
<accession>A0ABU7BP71</accession>
<name>A0ABU7BP71_9TELE</name>
<evidence type="ECO:0000313" key="1">
    <source>
        <dbReference type="EMBL" id="MED6251761.1"/>
    </source>
</evidence>
<keyword evidence="2" id="KW-1185">Reference proteome</keyword>
<reference evidence="1 2" key="1">
    <citation type="submission" date="2021-07" db="EMBL/GenBank/DDBJ databases">
        <authorList>
            <person name="Palmer J.M."/>
        </authorList>
    </citation>
    <scope>NUCLEOTIDE SEQUENCE [LARGE SCALE GENOMIC DNA]</scope>
    <source>
        <strain evidence="1 2">AT_MEX2019</strain>
        <tissue evidence="1">Muscle</tissue>
    </source>
</reference>
<dbReference type="EMBL" id="JAHUTI010060269">
    <property type="protein sequence ID" value="MED6251761.1"/>
    <property type="molecule type" value="Genomic_DNA"/>
</dbReference>
<comment type="caution">
    <text evidence="1">The sequence shown here is derived from an EMBL/GenBank/DDBJ whole genome shotgun (WGS) entry which is preliminary data.</text>
</comment>
<organism evidence="1 2">
    <name type="scientific">Ataeniobius toweri</name>
    <dbReference type="NCBI Taxonomy" id="208326"/>
    <lineage>
        <taxon>Eukaryota</taxon>
        <taxon>Metazoa</taxon>
        <taxon>Chordata</taxon>
        <taxon>Craniata</taxon>
        <taxon>Vertebrata</taxon>
        <taxon>Euteleostomi</taxon>
        <taxon>Actinopterygii</taxon>
        <taxon>Neopterygii</taxon>
        <taxon>Teleostei</taxon>
        <taxon>Neoteleostei</taxon>
        <taxon>Acanthomorphata</taxon>
        <taxon>Ovalentaria</taxon>
        <taxon>Atherinomorphae</taxon>
        <taxon>Cyprinodontiformes</taxon>
        <taxon>Goodeidae</taxon>
        <taxon>Ataeniobius</taxon>
    </lineage>
</organism>
<protein>
    <submittedName>
        <fullName evidence="1">Uncharacterized protein</fullName>
    </submittedName>
</protein>
<sequence>MQKKSCLKLELMSWPCPYLELNRNPRFMGRGKELGEGSRDTELAEFPFTIDLGTSHPAWSELGSTN</sequence>
<proteinExistence type="predicted"/>
<evidence type="ECO:0000313" key="2">
    <source>
        <dbReference type="Proteomes" id="UP001345963"/>
    </source>
</evidence>